<feature type="transmembrane region" description="Helical" evidence="6">
    <location>
        <begin position="161"/>
        <end position="184"/>
    </location>
</feature>
<evidence type="ECO:0000256" key="6">
    <source>
        <dbReference type="SAM" id="Phobius"/>
    </source>
</evidence>
<dbReference type="Pfam" id="PF00892">
    <property type="entry name" value="EamA"/>
    <property type="match status" value="2"/>
</dbReference>
<sequence>MGSSFEKIRKVYDMNQNNQVITYLALTVTVIFWGLSFVATKVALESLPTFTLIFIRFGLAACLFLALMMRFGFPLFTLREHGKLLLTAMFEPGLYFIFETIGLQHTTAPKAALIIATIPLAVTVLASLLLGERTSMLSFLGIGISLAGISILVVGDPQFRWGWGGSLVGDILIFGAVISAAFYIICARDLGRNHTALEITGLQIIYGAFFYAPAFLWELPGINWSAISGRSLTAVVYLTVFATVAAFMCYNYALTRISASRASLFINCIPVVTALGAWVLLGEKLTRIQIGGGTLVLLSICLTSLPVFRPAPRKLKESVAEV</sequence>
<feature type="transmembrane region" description="Helical" evidence="6">
    <location>
        <begin position="196"/>
        <end position="214"/>
    </location>
</feature>
<accession>A0A975BXA9</accession>
<evidence type="ECO:0000259" key="7">
    <source>
        <dbReference type="Pfam" id="PF00892"/>
    </source>
</evidence>
<dbReference type="InterPro" id="IPR037185">
    <property type="entry name" value="EmrE-like"/>
</dbReference>
<evidence type="ECO:0000256" key="5">
    <source>
        <dbReference type="ARBA" id="ARBA00023136"/>
    </source>
</evidence>
<evidence type="ECO:0000256" key="4">
    <source>
        <dbReference type="ARBA" id="ARBA00022989"/>
    </source>
</evidence>
<dbReference type="InterPro" id="IPR050638">
    <property type="entry name" value="AA-Vitamin_Transporters"/>
</dbReference>
<dbReference type="Gene3D" id="1.10.3730.20">
    <property type="match status" value="1"/>
</dbReference>
<dbReference type="KEGG" id="dmm:dnm_094510"/>
<dbReference type="Proteomes" id="UP000663722">
    <property type="component" value="Chromosome"/>
</dbReference>
<feature type="transmembrane region" description="Helical" evidence="6">
    <location>
        <begin position="264"/>
        <end position="282"/>
    </location>
</feature>
<name>A0A975BXA9_9BACT</name>
<dbReference type="InterPro" id="IPR000620">
    <property type="entry name" value="EamA_dom"/>
</dbReference>
<feature type="transmembrane region" description="Helical" evidence="6">
    <location>
        <begin position="288"/>
        <end position="308"/>
    </location>
</feature>
<keyword evidence="2" id="KW-1003">Cell membrane</keyword>
<feature type="domain" description="EamA" evidence="7">
    <location>
        <begin position="22"/>
        <end position="153"/>
    </location>
</feature>
<feature type="domain" description="EamA" evidence="7">
    <location>
        <begin position="168"/>
        <end position="304"/>
    </location>
</feature>
<keyword evidence="4 6" id="KW-1133">Transmembrane helix</keyword>
<evidence type="ECO:0000256" key="2">
    <source>
        <dbReference type="ARBA" id="ARBA00022475"/>
    </source>
</evidence>
<keyword evidence="9" id="KW-1185">Reference proteome</keyword>
<evidence type="ECO:0000256" key="3">
    <source>
        <dbReference type="ARBA" id="ARBA00022692"/>
    </source>
</evidence>
<keyword evidence="3 6" id="KW-0812">Transmembrane</keyword>
<evidence type="ECO:0000256" key="1">
    <source>
        <dbReference type="ARBA" id="ARBA00004651"/>
    </source>
</evidence>
<dbReference type="PANTHER" id="PTHR32322:SF18">
    <property type="entry name" value="S-ADENOSYLMETHIONINE_S-ADENOSYLHOMOCYSTEINE TRANSPORTER"/>
    <property type="match status" value="1"/>
</dbReference>
<evidence type="ECO:0000313" key="8">
    <source>
        <dbReference type="EMBL" id="QTA93350.1"/>
    </source>
</evidence>
<feature type="transmembrane region" description="Helical" evidence="6">
    <location>
        <begin position="84"/>
        <end position="105"/>
    </location>
</feature>
<evidence type="ECO:0000313" key="9">
    <source>
        <dbReference type="Proteomes" id="UP000663722"/>
    </source>
</evidence>
<feature type="transmembrane region" description="Helical" evidence="6">
    <location>
        <begin position="234"/>
        <end position="252"/>
    </location>
</feature>
<feature type="transmembrane region" description="Helical" evidence="6">
    <location>
        <begin position="137"/>
        <end position="155"/>
    </location>
</feature>
<organism evidence="8 9">
    <name type="scientific">Desulfonema magnum</name>
    <dbReference type="NCBI Taxonomy" id="45655"/>
    <lineage>
        <taxon>Bacteria</taxon>
        <taxon>Pseudomonadati</taxon>
        <taxon>Thermodesulfobacteriota</taxon>
        <taxon>Desulfobacteria</taxon>
        <taxon>Desulfobacterales</taxon>
        <taxon>Desulfococcaceae</taxon>
        <taxon>Desulfonema</taxon>
    </lineage>
</organism>
<dbReference type="GO" id="GO:0005886">
    <property type="term" value="C:plasma membrane"/>
    <property type="evidence" value="ECO:0007669"/>
    <property type="project" value="UniProtKB-SubCell"/>
</dbReference>
<feature type="transmembrane region" description="Helical" evidence="6">
    <location>
        <begin position="20"/>
        <end position="44"/>
    </location>
</feature>
<feature type="transmembrane region" description="Helical" evidence="6">
    <location>
        <begin position="111"/>
        <end position="130"/>
    </location>
</feature>
<proteinExistence type="predicted"/>
<dbReference type="PANTHER" id="PTHR32322">
    <property type="entry name" value="INNER MEMBRANE TRANSPORTER"/>
    <property type="match status" value="1"/>
</dbReference>
<dbReference type="SUPFAM" id="SSF103481">
    <property type="entry name" value="Multidrug resistance efflux transporter EmrE"/>
    <property type="match status" value="2"/>
</dbReference>
<reference evidence="8" key="1">
    <citation type="journal article" date="2021" name="Microb. Physiol.">
        <title>Proteogenomic Insights into the Physiology of Marine, Sulfate-Reducing, Filamentous Desulfonema limicola and Desulfonema magnum.</title>
        <authorList>
            <person name="Schnaars V."/>
            <person name="Wohlbrand L."/>
            <person name="Scheve S."/>
            <person name="Hinrichs C."/>
            <person name="Reinhardt R."/>
            <person name="Rabus R."/>
        </authorList>
    </citation>
    <scope>NUCLEOTIDE SEQUENCE</scope>
    <source>
        <strain evidence="8">4be13</strain>
    </source>
</reference>
<gene>
    <name evidence="8" type="ORF">dnm_094510</name>
</gene>
<comment type="subcellular location">
    <subcellularLocation>
        <location evidence="1">Cell membrane</location>
        <topology evidence="1">Multi-pass membrane protein</topology>
    </subcellularLocation>
</comment>
<dbReference type="EMBL" id="CP061800">
    <property type="protein sequence ID" value="QTA93350.1"/>
    <property type="molecule type" value="Genomic_DNA"/>
</dbReference>
<keyword evidence="5 6" id="KW-0472">Membrane</keyword>
<protein>
    <submittedName>
        <fullName evidence="8">EamA domain-containing protein</fullName>
    </submittedName>
</protein>
<feature type="transmembrane region" description="Helical" evidence="6">
    <location>
        <begin position="50"/>
        <end position="72"/>
    </location>
</feature>
<dbReference type="AlphaFoldDB" id="A0A975BXA9"/>